<name>A0A0V1I949_9BILA</name>
<evidence type="ECO:0000313" key="1">
    <source>
        <dbReference type="EMBL" id="KRZ19358.1"/>
    </source>
</evidence>
<accession>A0A0V1I949</accession>
<dbReference type="AlphaFoldDB" id="A0A0V1I949"/>
<dbReference type="EMBL" id="JYDP01000001">
    <property type="protein sequence ID" value="KRZ19358.1"/>
    <property type="molecule type" value="Genomic_DNA"/>
</dbReference>
<comment type="caution">
    <text evidence="1">The sequence shown here is derived from an EMBL/GenBank/DDBJ whole genome shotgun (WGS) entry which is preliminary data.</text>
</comment>
<keyword evidence="2" id="KW-1185">Reference proteome</keyword>
<reference evidence="1 2" key="1">
    <citation type="submission" date="2015-01" db="EMBL/GenBank/DDBJ databases">
        <title>Evolution of Trichinella species and genotypes.</title>
        <authorList>
            <person name="Korhonen P.K."/>
            <person name="Edoardo P."/>
            <person name="Giuseppe L.R."/>
            <person name="Gasser R.B."/>
        </authorList>
    </citation>
    <scope>NUCLEOTIDE SEQUENCE [LARGE SCALE GENOMIC DNA]</scope>
    <source>
        <strain evidence="1">ISS1029</strain>
    </source>
</reference>
<gene>
    <name evidence="1" type="ORF">T11_10708</name>
</gene>
<protein>
    <submittedName>
        <fullName evidence="1">Uncharacterized protein</fullName>
    </submittedName>
</protein>
<evidence type="ECO:0000313" key="2">
    <source>
        <dbReference type="Proteomes" id="UP000055024"/>
    </source>
</evidence>
<organism evidence="1 2">
    <name type="scientific">Trichinella zimbabwensis</name>
    <dbReference type="NCBI Taxonomy" id="268475"/>
    <lineage>
        <taxon>Eukaryota</taxon>
        <taxon>Metazoa</taxon>
        <taxon>Ecdysozoa</taxon>
        <taxon>Nematoda</taxon>
        <taxon>Enoplea</taxon>
        <taxon>Dorylaimia</taxon>
        <taxon>Trichinellida</taxon>
        <taxon>Trichinellidae</taxon>
        <taxon>Trichinella</taxon>
    </lineage>
</organism>
<sequence length="215" mass="24495">MINTLPRTPMPMISTRKQVTVHCTLTLRKEDVSVSLTTSLTTMTVTNSDWFISIDDAHSNLPLCFLFQLCCLTTDNQSQENKIQPRKKVIASHVSQKKKFEPGKKVLIEERKRKIYQRFLLKSNNQVSNAGRFCVDIVSLRYFNVIGLAKLNNKQNDAWKICQPYQKDYNCPVLSLFIGKRSTPAVQSIADALLQLFSNSICFSISYGAFVKGKY</sequence>
<proteinExistence type="predicted"/>
<dbReference type="Proteomes" id="UP000055024">
    <property type="component" value="Unassembled WGS sequence"/>
</dbReference>